<dbReference type="InterPro" id="IPR029058">
    <property type="entry name" value="AB_hydrolase_fold"/>
</dbReference>
<dbReference type="Proteomes" id="UP000001880">
    <property type="component" value="Chromosome"/>
</dbReference>
<dbReference type="eggNOG" id="COG1765">
    <property type="taxonomic scope" value="Bacteria"/>
</dbReference>
<dbReference type="STRING" id="502025.Hoch_6635"/>
<dbReference type="RefSeq" id="WP_012831693.1">
    <property type="nucleotide sequence ID" value="NC_013440.1"/>
</dbReference>
<dbReference type="SUPFAM" id="SSF82784">
    <property type="entry name" value="OsmC-like"/>
    <property type="match status" value="1"/>
</dbReference>
<dbReference type="InterPro" id="IPR015946">
    <property type="entry name" value="KH_dom-like_a/b"/>
</dbReference>
<dbReference type="PANTHER" id="PTHR39624:SF2">
    <property type="entry name" value="OSMC-LIKE PROTEIN"/>
    <property type="match status" value="1"/>
</dbReference>
<dbReference type="EMBL" id="CP001804">
    <property type="protein sequence ID" value="ACY19101.1"/>
    <property type="molecule type" value="Genomic_DNA"/>
</dbReference>
<dbReference type="KEGG" id="hoh:Hoch_6635"/>
<evidence type="ECO:0000313" key="3">
    <source>
        <dbReference type="Proteomes" id="UP000001880"/>
    </source>
</evidence>
<keyword evidence="3" id="KW-1185">Reference proteome</keyword>
<name>D0LRV9_HALO1</name>
<accession>D0LRV9</accession>
<dbReference type="InterPro" id="IPR003718">
    <property type="entry name" value="OsmC/Ohr_fam"/>
</dbReference>
<dbReference type="AlphaFoldDB" id="D0LRV9"/>
<sequence length="411" mass="43926">MFERIEFTGAAGQPLEGRIYRPAARPVAWALFAHCFACAEDDHGAVRIAEALARHGFGVLGLDFTGQRVGEDAGAAARALDIDDLLAAAAYLETQFHAPRLLVGHSLGGIAALAAAFALPTCAAVATVNAPAALTHLSDQSETNSDDPSNDAPSAGAEIQIAGRRIQLGGSLTSALARHPVLERLRRLERALLICHTPSDRQVDIDDARQLYEAAKHPKSFVSLAGADHLLRDPADAAYAGDVIASWAARYAGVSELPEAEVEAGLVHLRGESSGLAQNIVAGRHRLRADEPLSIPGGEDTGPTPYDLLLSALGACTAMTIRMYAKHKGWPLEDVEVELRHKKIHAEDCADCETKTGKIDRIERALSLRGPLDEAQRARLLEIADRCPVHKTLHGELRVITWLDEGAPAAR</sequence>
<dbReference type="Pfam" id="PF12697">
    <property type="entry name" value="Abhydrolase_6"/>
    <property type="match status" value="1"/>
</dbReference>
<gene>
    <name evidence="2" type="ordered locus">Hoch_6635</name>
</gene>
<evidence type="ECO:0000313" key="2">
    <source>
        <dbReference type="EMBL" id="ACY19101.1"/>
    </source>
</evidence>
<feature type="domain" description="AB hydrolase-1" evidence="1">
    <location>
        <begin position="31"/>
        <end position="234"/>
    </location>
</feature>
<dbReference type="OrthoDB" id="9789573at2"/>
<protein>
    <submittedName>
        <fullName evidence="2">OsmC family protein</fullName>
    </submittedName>
</protein>
<dbReference type="InterPro" id="IPR000073">
    <property type="entry name" value="AB_hydrolase_1"/>
</dbReference>
<dbReference type="InterPro" id="IPR036102">
    <property type="entry name" value="OsmC/Ohrsf"/>
</dbReference>
<evidence type="ECO:0000259" key="1">
    <source>
        <dbReference type="Pfam" id="PF12697"/>
    </source>
</evidence>
<proteinExistence type="predicted"/>
<dbReference type="HOGENOM" id="CLU_681299_0_0_7"/>
<dbReference type="PANTHER" id="PTHR39624">
    <property type="entry name" value="PROTEIN INVOLVED IN RIMO-MEDIATED BETA-METHYLTHIOLATION OF RIBOSOMAL PROTEIN S12 YCAO"/>
    <property type="match status" value="1"/>
</dbReference>
<organism evidence="2 3">
    <name type="scientific">Haliangium ochraceum (strain DSM 14365 / JCM 11303 / SMP-2)</name>
    <dbReference type="NCBI Taxonomy" id="502025"/>
    <lineage>
        <taxon>Bacteria</taxon>
        <taxon>Pseudomonadati</taxon>
        <taxon>Myxococcota</taxon>
        <taxon>Polyangia</taxon>
        <taxon>Haliangiales</taxon>
        <taxon>Kofleriaceae</taxon>
        <taxon>Haliangium</taxon>
    </lineage>
</organism>
<dbReference type="Gene3D" id="3.40.50.1820">
    <property type="entry name" value="alpha/beta hydrolase"/>
    <property type="match status" value="1"/>
</dbReference>
<reference evidence="2 3" key="1">
    <citation type="journal article" date="2010" name="Stand. Genomic Sci.">
        <title>Complete genome sequence of Haliangium ochraceum type strain (SMP-2).</title>
        <authorList>
            <consortium name="US DOE Joint Genome Institute (JGI-PGF)"/>
            <person name="Ivanova N."/>
            <person name="Daum C."/>
            <person name="Lang E."/>
            <person name="Abt B."/>
            <person name="Kopitz M."/>
            <person name="Saunders E."/>
            <person name="Lapidus A."/>
            <person name="Lucas S."/>
            <person name="Glavina Del Rio T."/>
            <person name="Nolan M."/>
            <person name="Tice H."/>
            <person name="Copeland A."/>
            <person name="Cheng J.F."/>
            <person name="Chen F."/>
            <person name="Bruce D."/>
            <person name="Goodwin L."/>
            <person name="Pitluck S."/>
            <person name="Mavromatis K."/>
            <person name="Pati A."/>
            <person name="Mikhailova N."/>
            <person name="Chen A."/>
            <person name="Palaniappan K."/>
            <person name="Land M."/>
            <person name="Hauser L."/>
            <person name="Chang Y.J."/>
            <person name="Jeffries C.D."/>
            <person name="Detter J.C."/>
            <person name="Brettin T."/>
            <person name="Rohde M."/>
            <person name="Goker M."/>
            <person name="Bristow J."/>
            <person name="Markowitz V."/>
            <person name="Eisen J.A."/>
            <person name="Hugenholtz P."/>
            <person name="Kyrpides N.C."/>
            <person name="Klenk H.P."/>
        </authorList>
    </citation>
    <scope>NUCLEOTIDE SEQUENCE [LARGE SCALE GENOMIC DNA]</scope>
    <source>
        <strain evidence="3">DSM 14365 / CIP 107738 / JCM 11303 / AJ 13395 / SMP-2</strain>
    </source>
</reference>
<dbReference type="Pfam" id="PF02566">
    <property type="entry name" value="OsmC"/>
    <property type="match status" value="1"/>
</dbReference>
<dbReference type="Gene3D" id="3.30.300.20">
    <property type="match status" value="1"/>
</dbReference>
<dbReference type="SUPFAM" id="SSF53474">
    <property type="entry name" value="alpha/beta-Hydrolases"/>
    <property type="match status" value="1"/>
</dbReference>
<dbReference type="eggNOG" id="COG1073">
    <property type="taxonomic scope" value="Bacteria"/>
</dbReference>